<evidence type="ECO:0000259" key="14">
    <source>
        <dbReference type="Pfam" id="PF07660"/>
    </source>
</evidence>
<keyword evidence="3 10" id="KW-1134">Transmembrane beta strand</keyword>
<dbReference type="Gene3D" id="2.60.40.1120">
    <property type="entry name" value="Carboxypeptidase-like, regulatory domain"/>
    <property type="match status" value="1"/>
</dbReference>
<comment type="similarity">
    <text evidence="10 11">Belongs to the TonB-dependent receptor family.</text>
</comment>
<comment type="subcellular location">
    <subcellularLocation>
        <location evidence="1 10">Cell outer membrane</location>
        <topology evidence="1 10">Multi-pass membrane protein</topology>
    </subcellularLocation>
</comment>
<feature type="domain" description="TonB-dependent receptor-like beta-barrel" evidence="13">
    <location>
        <begin position="537"/>
        <end position="993"/>
    </location>
</feature>
<dbReference type="InterPro" id="IPR000531">
    <property type="entry name" value="Beta-barrel_TonB"/>
</dbReference>
<proteinExistence type="inferred from homology"/>
<organism evidence="16 17">
    <name type="scientific">Chitinophaga polysaccharea</name>
    <dbReference type="NCBI Taxonomy" id="1293035"/>
    <lineage>
        <taxon>Bacteria</taxon>
        <taxon>Pseudomonadati</taxon>
        <taxon>Bacteroidota</taxon>
        <taxon>Chitinophagia</taxon>
        <taxon>Chitinophagales</taxon>
        <taxon>Chitinophagaceae</taxon>
        <taxon>Chitinophaga</taxon>
    </lineage>
</organism>
<evidence type="ECO:0000256" key="10">
    <source>
        <dbReference type="PROSITE-ProRule" id="PRU01360"/>
    </source>
</evidence>
<dbReference type="EMBL" id="VIWO01000003">
    <property type="protein sequence ID" value="TWF41756.1"/>
    <property type="molecule type" value="Genomic_DNA"/>
</dbReference>
<keyword evidence="6" id="KW-0408">Iron</keyword>
<dbReference type="Gene3D" id="2.40.170.20">
    <property type="entry name" value="TonB-dependent receptor, beta-barrel domain"/>
    <property type="match status" value="1"/>
</dbReference>
<dbReference type="InterPro" id="IPR036942">
    <property type="entry name" value="Beta-barrel_TonB_sf"/>
</dbReference>
<dbReference type="NCBIfam" id="TIGR04057">
    <property type="entry name" value="SusC_RagA_signa"/>
    <property type="match status" value="1"/>
</dbReference>
<dbReference type="Pfam" id="PF07660">
    <property type="entry name" value="STN"/>
    <property type="match status" value="1"/>
</dbReference>
<keyword evidence="4" id="KW-0406">Ion transport</keyword>
<keyword evidence="12" id="KW-0732">Signal</keyword>
<keyword evidence="8 10" id="KW-0472">Membrane</keyword>
<sequence length="1120" mass="122455">MIPASNFYKRFARRNRLFKKLTVVLLMTFSLGISLQAGAQTITYSNKKASLQQVFAEIKKQSNYVVIFNPDQIDASVTIPVNAKNQPLEAFLKTVFSGMPVSYNIVGTTIVLFRKNSGQPEITPDDKTPTRDVSGVVSDDKTGAALMAVNVVISGTSKGTQTDEKGLFTVKKVTEEDILTFSCIGYQKISVPVAKLLSSFNVRMKAATSELDQAVVQAYGVTSKRLATGNITKITAKEIERQPVLNPLLALQGQAPGLLITQTSGYANAPVKVEIRGRNSLGSNFLGDPLYVIDGVPLTVLDLPGSVHNGGISSGFVQGGFSATGGQSPLFSMNPRDIESIEVLKDADATAIYGSRAANGVILITTKKGKPGKTNFSLDINQGYIDVPHRRKMLNTQQYLQMRREAFKNDGVAPSPATAADLMAWDTTRYTDWQKVLLGTGSQTSVMSSLSGGDTHNTFRISGNYARQVDVLSKSGSNQQATLSANIGHRSQNQKLNVSLGTTYSYTHVDAVYASTNIFMLPPNAPPIYNSKGDLNWDDWNATGNGSGFPFAFLKQNNIIETNQFSSNLGISYELLKGFTVSTTAGYTSMTGSSNMFTPIASQNPITNPVGSANFGTTKNTNWIIEPQMAYSRFIGKGDLKIQVGGSLQSTITDGASVFGLGYSDDNLLRSINNAPIQINSEAYARYKYAGLFGRINYNWNNKYIINLNARRDGSSRFAPGSQFGNFGSVGLAWNASEEPWMKQLLPEWVSFVKLRTSYGITGGDASIGDYQYLSQWATTSGGRPLNPYNGLQPIAPIHAVNQEYQWESNKKYEAALSISFLNDRVNLEGAYYQNRSGNQITRIPTPKYTGFNSVVGNWTAVVENAGWEGFVRARLIDKKDISWSMTFNISTNRNRLISYPGIEQSPYYSVYKVGQSLSTVYVLHYLGIDPQTGKYAFVDLNKDGLVNVSTSVPAGTADDDRYVKVDTNPKYYGGVNNSFIYKGWSLDLFFDFKRQIGLNPYVVVPGAFGNLPADAIQDHWQKPGDIATRPGFTNGFGTSIGSSDAQYINASYFRLRNVALTYSLPEKLVARAHMTACRAFIRTQNVFTITNYPGIDPEVQDLSSVPPSRTITGGLSFNF</sequence>
<dbReference type="AlphaFoldDB" id="A0A561PUG5"/>
<keyword evidence="4" id="KW-0410">Iron transport</keyword>
<reference evidence="16 17" key="1">
    <citation type="submission" date="2019-06" db="EMBL/GenBank/DDBJ databases">
        <title>Sorghum-associated microbial communities from plants grown in Nebraska, USA.</title>
        <authorList>
            <person name="Schachtman D."/>
        </authorList>
    </citation>
    <scope>NUCLEOTIDE SEQUENCE [LARGE SCALE GENOMIC DNA]</scope>
    <source>
        <strain evidence="16 17">1209</strain>
    </source>
</reference>
<keyword evidence="17" id="KW-1185">Reference proteome</keyword>
<dbReference type="Pfam" id="PF07715">
    <property type="entry name" value="Plug"/>
    <property type="match status" value="1"/>
</dbReference>
<dbReference type="InterPro" id="IPR008969">
    <property type="entry name" value="CarboxyPept-like_regulatory"/>
</dbReference>
<feature type="domain" description="Secretin/TonB short N-terminal" evidence="14">
    <location>
        <begin position="64"/>
        <end position="115"/>
    </location>
</feature>
<dbReference type="InterPro" id="IPR023996">
    <property type="entry name" value="TonB-dep_OMP_SusC/RagA"/>
</dbReference>
<evidence type="ECO:0000256" key="11">
    <source>
        <dbReference type="RuleBase" id="RU003357"/>
    </source>
</evidence>
<evidence type="ECO:0000256" key="2">
    <source>
        <dbReference type="ARBA" id="ARBA00022448"/>
    </source>
</evidence>
<gene>
    <name evidence="16" type="ORF">FHW36_103560</name>
</gene>
<dbReference type="Pfam" id="PF00593">
    <property type="entry name" value="TonB_dep_Rec_b-barrel"/>
    <property type="match status" value="1"/>
</dbReference>
<dbReference type="NCBIfam" id="TIGR04056">
    <property type="entry name" value="OMP_RagA_SusC"/>
    <property type="match status" value="1"/>
</dbReference>
<comment type="caution">
    <text evidence="16">The sequence shown here is derived from an EMBL/GenBank/DDBJ whole genome shotgun (WGS) entry which is preliminary data.</text>
</comment>
<dbReference type="OrthoDB" id="9768177at2"/>
<evidence type="ECO:0000256" key="1">
    <source>
        <dbReference type="ARBA" id="ARBA00004571"/>
    </source>
</evidence>
<dbReference type="InterPro" id="IPR011662">
    <property type="entry name" value="Secretin/TonB_short_N"/>
</dbReference>
<evidence type="ECO:0000256" key="12">
    <source>
        <dbReference type="SAM" id="SignalP"/>
    </source>
</evidence>
<dbReference type="SUPFAM" id="SSF49464">
    <property type="entry name" value="Carboxypeptidase regulatory domain-like"/>
    <property type="match status" value="1"/>
</dbReference>
<dbReference type="InterPro" id="IPR039426">
    <property type="entry name" value="TonB-dep_rcpt-like"/>
</dbReference>
<keyword evidence="7 11" id="KW-0798">TonB box</keyword>
<keyword evidence="5 10" id="KW-0812">Transmembrane</keyword>
<dbReference type="Proteomes" id="UP000320811">
    <property type="component" value="Unassembled WGS sequence"/>
</dbReference>
<evidence type="ECO:0000256" key="8">
    <source>
        <dbReference type="ARBA" id="ARBA00023136"/>
    </source>
</evidence>
<name>A0A561PUG5_9BACT</name>
<feature type="domain" description="TonB-dependent receptor plug" evidence="15">
    <location>
        <begin position="224"/>
        <end position="361"/>
    </location>
</feature>
<evidence type="ECO:0000256" key="9">
    <source>
        <dbReference type="ARBA" id="ARBA00023237"/>
    </source>
</evidence>
<evidence type="ECO:0000256" key="3">
    <source>
        <dbReference type="ARBA" id="ARBA00022452"/>
    </source>
</evidence>
<dbReference type="GO" id="GO:0009279">
    <property type="term" value="C:cell outer membrane"/>
    <property type="evidence" value="ECO:0007669"/>
    <property type="project" value="UniProtKB-SubCell"/>
</dbReference>
<evidence type="ECO:0000259" key="13">
    <source>
        <dbReference type="Pfam" id="PF00593"/>
    </source>
</evidence>
<evidence type="ECO:0000259" key="15">
    <source>
        <dbReference type="Pfam" id="PF07715"/>
    </source>
</evidence>
<feature type="signal peptide" evidence="12">
    <location>
        <begin position="1"/>
        <end position="39"/>
    </location>
</feature>
<dbReference type="PROSITE" id="PS52016">
    <property type="entry name" value="TONB_DEPENDENT_REC_3"/>
    <property type="match status" value="1"/>
</dbReference>
<dbReference type="InterPro" id="IPR012910">
    <property type="entry name" value="Plug_dom"/>
</dbReference>
<keyword evidence="2 10" id="KW-0813">Transport</keyword>
<dbReference type="Pfam" id="PF13715">
    <property type="entry name" value="CarbopepD_reg_2"/>
    <property type="match status" value="1"/>
</dbReference>
<evidence type="ECO:0000313" key="16">
    <source>
        <dbReference type="EMBL" id="TWF41756.1"/>
    </source>
</evidence>
<protein>
    <submittedName>
        <fullName evidence="16">TonB-linked SusC/RagA family outer membrane protein</fullName>
    </submittedName>
</protein>
<dbReference type="InterPro" id="IPR037066">
    <property type="entry name" value="Plug_dom_sf"/>
</dbReference>
<evidence type="ECO:0000313" key="17">
    <source>
        <dbReference type="Proteomes" id="UP000320811"/>
    </source>
</evidence>
<dbReference type="RefSeq" id="WP_145670060.1">
    <property type="nucleotide sequence ID" value="NZ_VIWO01000003.1"/>
</dbReference>
<dbReference type="Gene3D" id="2.170.130.10">
    <property type="entry name" value="TonB-dependent receptor, plug domain"/>
    <property type="match status" value="1"/>
</dbReference>
<dbReference type="SUPFAM" id="SSF56935">
    <property type="entry name" value="Porins"/>
    <property type="match status" value="1"/>
</dbReference>
<accession>A0A561PUG5</accession>
<evidence type="ECO:0000256" key="5">
    <source>
        <dbReference type="ARBA" id="ARBA00022692"/>
    </source>
</evidence>
<evidence type="ECO:0000256" key="4">
    <source>
        <dbReference type="ARBA" id="ARBA00022496"/>
    </source>
</evidence>
<feature type="chain" id="PRO_5021776848" evidence="12">
    <location>
        <begin position="40"/>
        <end position="1120"/>
    </location>
</feature>
<dbReference type="GO" id="GO:0006826">
    <property type="term" value="P:iron ion transport"/>
    <property type="evidence" value="ECO:0007669"/>
    <property type="project" value="UniProtKB-KW"/>
</dbReference>
<dbReference type="InterPro" id="IPR023997">
    <property type="entry name" value="TonB-dep_OMP_SusC/RagA_CS"/>
</dbReference>
<keyword evidence="9 10" id="KW-0998">Cell outer membrane</keyword>
<evidence type="ECO:0000256" key="6">
    <source>
        <dbReference type="ARBA" id="ARBA00023004"/>
    </source>
</evidence>
<evidence type="ECO:0000256" key="7">
    <source>
        <dbReference type="ARBA" id="ARBA00023077"/>
    </source>
</evidence>